<dbReference type="Gene3D" id="3.30.160.60">
    <property type="entry name" value="Classic Zinc Finger"/>
    <property type="match status" value="1"/>
</dbReference>
<evidence type="ECO:0000256" key="5">
    <source>
        <dbReference type="ARBA" id="ARBA00023239"/>
    </source>
</evidence>
<dbReference type="PANTHER" id="PTHR30518:SF2">
    <property type="entry name" value="ENDOLYTIC MUREIN TRANSGLYCOSYLASE"/>
    <property type="match status" value="1"/>
</dbReference>
<reference evidence="8 9" key="1">
    <citation type="submission" date="2018-07" db="EMBL/GenBank/DDBJ databases">
        <title>Venubactetium sediminum gen. nov., sp. nov., isolated from a marine solar saltern.</title>
        <authorList>
            <person name="Wang S."/>
        </authorList>
    </citation>
    <scope>NUCLEOTIDE SEQUENCE [LARGE SCALE GENOMIC DNA]</scope>
    <source>
        <strain evidence="8 9">WD2A32</strain>
    </source>
</reference>
<dbReference type="Proteomes" id="UP000253941">
    <property type="component" value="Unassembled WGS sequence"/>
</dbReference>
<keyword evidence="7" id="KW-0997">Cell inner membrane</keyword>
<feature type="site" description="Important for catalytic activity" evidence="7">
    <location>
        <position position="203"/>
    </location>
</feature>
<dbReference type="HAMAP" id="MF_02065">
    <property type="entry name" value="MltG"/>
    <property type="match status" value="1"/>
</dbReference>
<sequence length="327" mass="35886">MKRLLVAATFLIATAIVAAGFVYSWGKARFESPGPLETRTIVFIPPGSGLESIAETLAREGVIARPTIFIWGARLTGKARQLKAGEFAFPARVSPERALNIIVSGKTVARKLTVPEGLTSAEVVALVREAPVLVGKVESVPPEGSLLPETYHYRRGDSRVALIRRMREGMDALLAELWPGRADDLPFDTRHEAVTLASIVEKETAVPDERALVANVFVNRLRRGMRLQSDPTVRFALTEGKEPLDRPLTRGDLDLEHPFNTYHAGGLPPGPIANPGRAAIEAVLHPADTDFLYFVANGDGGHAFARTLREHNRNVAKWRRVRDDRSN</sequence>
<organism evidence="8 9">
    <name type="scientific">Ferruginivarius sediminum</name>
    <dbReference type="NCBI Taxonomy" id="2661937"/>
    <lineage>
        <taxon>Bacteria</taxon>
        <taxon>Pseudomonadati</taxon>
        <taxon>Pseudomonadota</taxon>
        <taxon>Alphaproteobacteria</taxon>
        <taxon>Rhodospirillales</taxon>
        <taxon>Rhodospirillaceae</taxon>
        <taxon>Ferruginivarius</taxon>
    </lineage>
</organism>
<evidence type="ECO:0000313" key="9">
    <source>
        <dbReference type="Proteomes" id="UP000253941"/>
    </source>
</evidence>
<dbReference type="CDD" id="cd08010">
    <property type="entry name" value="MltG_like"/>
    <property type="match status" value="1"/>
</dbReference>
<dbReference type="GO" id="GO:0009252">
    <property type="term" value="P:peptidoglycan biosynthetic process"/>
    <property type="evidence" value="ECO:0007669"/>
    <property type="project" value="UniProtKB-UniRule"/>
</dbReference>
<accession>A0A369TBD8</accession>
<protein>
    <recommendedName>
        <fullName evidence="7">Endolytic murein transglycosylase</fullName>
        <ecNumber evidence="7">4.2.2.29</ecNumber>
    </recommendedName>
    <alternativeName>
        <fullName evidence="7">Peptidoglycan lytic transglycosylase</fullName>
    </alternativeName>
    <alternativeName>
        <fullName evidence="7">Peptidoglycan polymerization terminase</fullName>
    </alternativeName>
</protein>
<dbReference type="EMBL" id="QPMH01000005">
    <property type="protein sequence ID" value="RDD62590.1"/>
    <property type="molecule type" value="Genomic_DNA"/>
</dbReference>
<dbReference type="Pfam" id="PF02618">
    <property type="entry name" value="YceG"/>
    <property type="match status" value="1"/>
</dbReference>
<comment type="caution">
    <text evidence="8">The sequence shown here is derived from an EMBL/GenBank/DDBJ whole genome shotgun (WGS) entry which is preliminary data.</text>
</comment>
<evidence type="ECO:0000256" key="4">
    <source>
        <dbReference type="ARBA" id="ARBA00023136"/>
    </source>
</evidence>
<dbReference type="NCBIfam" id="TIGR00247">
    <property type="entry name" value="endolytic transglycosylase MltG"/>
    <property type="match status" value="1"/>
</dbReference>
<keyword evidence="3 7" id="KW-1133">Transmembrane helix</keyword>
<dbReference type="GO" id="GO:0005886">
    <property type="term" value="C:plasma membrane"/>
    <property type="evidence" value="ECO:0007669"/>
    <property type="project" value="UniProtKB-UniRule"/>
</dbReference>
<dbReference type="GO" id="GO:0008932">
    <property type="term" value="F:lytic endotransglycosylase activity"/>
    <property type="evidence" value="ECO:0007669"/>
    <property type="project" value="UniProtKB-UniRule"/>
</dbReference>
<dbReference type="EC" id="4.2.2.29" evidence="7"/>
<proteinExistence type="inferred from homology"/>
<keyword evidence="2 7" id="KW-0812">Transmembrane</keyword>
<evidence type="ECO:0000313" key="8">
    <source>
        <dbReference type="EMBL" id="RDD62590.1"/>
    </source>
</evidence>
<keyword evidence="4 7" id="KW-0472">Membrane</keyword>
<evidence type="ECO:0000256" key="6">
    <source>
        <dbReference type="ARBA" id="ARBA00023316"/>
    </source>
</evidence>
<gene>
    <name evidence="7 8" type="primary">mltG</name>
    <name evidence="8" type="ORF">DRB17_07240</name>
</gene>
<evidence type="ECO:0000256" key="2">
    <source>
        <dbReference type="ARBA" id="ARBA00022692"/>
    </source>
</evidence>
<keyword evidence="6 7" id="KW-0961">Cell wall biogenesis/degradation</keyword>
<name>A0A369TBD8_9PROT</name>
<keyword evidence="1 7" id="KW-1003">Cell membrane</keyword>
<evidence type="ECO:0000256" key="1">
    <source>
        <dbReference type="ARBA" id="ARBA00022475"/>
    </source>
</evidence>
<comment type="similarity">
    <text evidence="7">Belongs to the transglycosylase MltG family.</text>
</comment>
<keyword evidence="9" id="KW-1185">Reference proteome</keyword>
<evidence type="ECO:0000256" key="3">
    <source>
        <dbReference type="ARBA" id="ARBA00022989"/>
    </source>
</evidence>
<dbReference type="InterPro" id="IPR003770">
    <property type="entry name" value="MLTG-like"/>
</dbReference>
<dbReference type="Gene3D" id="3.30.1490.480">
    <property type="entry name" value="Endolytic murein transglycosylase"/>
    <property type="match status" value="1"/>
</dbReference>
<comment type="function">
    <text evidence="7">Functions as a peptidoglycan terminase that cleaves nascent peptidoglycan strands endolytically to terminate their elongation.</text>
</comment>
<dbReference type="AlphaFoldDB" id="A0A369TBD8"/>
<comment type="catalytic activity">
    <reaction evidence="7">
        <text>a peptidoglycan chain = a peptidoglycan chain with N-acetyl-1,6-anhydromuramyl-[peptide] at the reducing end + a peptidoglycan chain with N-acetylglucosamine at the non-reducing end.</text>
        <dbReference type="EC" id="4.2.2.29"/>
    </reaction>
</comment>
<dbReference type="PANTHER" id="PTHR30518">
    <property type="entry name" value="ENDOLYTIC MUREIN TRANSGLYCOSYLASE"/>
    <property type="match status" value="1"/>
</dbReference>
<keyword evidence="5 7" id="KW-0456">Lyase</keyword>
<dbReference type="GO" id="GO:0071555">
    <property type="term" value="P:cell wall organization"/>
    <property type="evidence" value="ECO:0007669"/>
    <property type="project" value="UniProtKB-KW"/>
</dbReference>
<evidence type="ECO:0000256" key="7">
    <source>
        <dbReference type="HAMAP-Rule" id="MF_02065"/>
    </source>
</evidence>
<dbReference type="RefSeq" id="WP_114581688.1">
    <property type="nucleotide sequence ID" value="NZ_QPMH01000005.1"/>
</dbReference>